<dbReference type="EMBL" id="UINC01050608">
    <property type="protein sequence ID" value="SVB63765.1"/>
    <property type="molecule type" value="Genomic_DNA"/>
</dbReference>
<accession>A0A382FMB4</accession>
<name>A0A382FMB4_9ZZZZ</name>
<protein>
    <recommendedName>
        <fullName evidence="5">Nucleotide exchange factor GrpE</fullName>
    </recommendedName>
</protein>
<organism evidence="4">
    <name type="scientific">marine metagenome</name>
    <dbReference type="NCBI Taxonomy" id="408172"/>
    <lineage>
        <taxon>unclassified sequences</taxon>
        <taxon>metagenomes</taxon>
        <taxon>ecological metagenomes</taxon>
    </lineage>
</organism>
<dbReference type="GO" id="GO:0051087">
    <property type="term" value="F:protein-folding chaperone binding"/>
    <property type="evidence" value="ECO:0007669"/>
    <property type="project" value="InterPro"/>
</dbReference>
<keyword evidence="2" id="KW-0143">Chaperone</keyword>
<proteinExistence type="inferred from homology"/>
<feature type="compositionally biased region" description="Polar residues" evidence="3">
    <location>
        <begin position="1"/>
        <end position="17"/>
    </location>
</feature>
<dbReference type="GO" id="GO:0051082">
    <property type="term" value="F:unfolded protein binding"/>
    <property type="evidence" value="ECO:0007669"/>
    <property type="project" value="TreeGrafter"/>
</dbReference>
<comment type="similarity">
    <text evidence="1">Belongs to the GrpE family.</text>
</comment>
<evidence type="ECO:0000256" key="2">
    <source>
        <dbReference type="ARBA" id="ARBA00023186"/>
    </source>
</evidence>
<gene>
    <name evidence="4" type="ORF">METZ01_LOCUS216619</name>
</gene>
<evidence type="ECO:0000256" key="3">
    <source>
        <dbReference type="SAM" id="MobiDB-lite"/>
    </source>
</evidence>
<feature type="compositionally biased region" description="Basic and acidic residues" evidence="3">
    <location>
        <begin position="40"/>
        <end position="52"/>
    </location>
</feature>
<evidence type="ECO:0000256" key="1">
    <source>
        <dbReference type="ARBA" id="ARBA00009054"/>
    </source>
</evidence>
<dbReference type="GO" id="GO:0042803">
    <property type="term" value="F:protein homodimerization activity"/>
    <property type="evidence" value="ECO:0007669"/>
    <property type="project" value="InterPro"/>
</dbReference>
<reference evidence="4" key="1">
    <citation type="submission" date="2018-05" db="EMBL/GenBank/DDBJ databases">
        <authorList>
            <person name="Lanie J.A."/>
            <person name="Ng W.-L."/>
            <person name="Kazmierczak K.M."/>
            <person name="Andrzejewski T.M."/>
            <person name="Davidsen T.M."/>
            <person name="Wayne K.J."/>
            <person name="Tettelin H."/>
            <person name="Glass J.I."/>
            <person name="Rusch D."/>
            <person name="Podicherti R."/>
            <person name="Tsui H.-C.T."/>
            <person name="Winkler M.E."/>
        </authorList>
    </citation>
    <scope>NUCLEOTIDE SEQUENCE</scope>
</reference>
<dbReference type="Pfam" id="PF01025">
    <property type="entry name" value="GrpE"/>
    <property type="match status" value="1"/>
</dbReference>
<dbReference type="PRINTS" id="PR00773">
    <property type="entry name" value="GRPEPROTEIN"/>
</dbReference>
<dbReference type="PANTHER" id="PTHR21237">
    <property type="entry name" value="GRPE PROTEIN"/>
    <property type="match status" value="1"/>
</dbReference>
<evidence type="ECO:0000313" key="4">
    <source>
        <dbReference type="EMBL" id="SVB63765.1"/>
    </source>
</evidence>
<dbReference type="Gene3D" id="3.90.20.20">
    <property type="match status" value="1"/>
</dbReference>
<dbReference type="GO" id="GO:0006457">
    <property type="term" value="P:protein folding"/>
    <property type="evidence" value="ECO:0007669"/>
    <property type="project" value="InterPro"/>
</dbReference>
<evidence type="ECO:0008006" key="5">
    <source>
        <dbReference type="Google" id="ProtNLM"/>
    </source>
</evidence>
<dbReference type="InterPro" id="IPR013805">
    <property type="entry name" value="GrpE_CC"/>
</dbReference>
<dbReference type="PANTHER" id="PTHR21237:SF23">
    <property type="entry name" value="GRPE PROTEIN HOMOLOG, MITOCHONDRIAL"/>
    <property type="match status" value="1"/>
</dbReference>
<feature type="non-terminal residue" evidence="4">
    <location>
        <position position="156"/>
    </location>
</feature>
<dbReference type="InterPro" id="IPR000740">
    <property type="entry name" value="GrpE"/>
</dbReference>
<dbReference type="SUPFAM" id="SSF58014">
    <property type="entry name" value="Coiled-coil domain of nucleotide exchange factor GrpE"/>
    <property type="match status" value="1"/>
</dbReference>
<dbReference type="AlphaFoldDB" id="A0A382FMB4"/>
<dbReference type="GO" id="GO:0000774">
    <property type="term" value="F:adenyl-nucleotide exchange factor activity"/>
    <property type="evidence" value="ECO:0007669"/>
    <property type="project" value="InterPro"/>
</dbReference>
<feature type="region of interest" description="Disordered" evidence="3">
    <location>
        <begin position="1"/>
        <end position="52"/>
    </location>
</feature>
<sequence>MNEKTTNNKHSNNISAEKSNKDLTDKKEDNLKIIPEGSDTDNKKESEKEEINKEEKLLNEVTLLKEEKLRLLAEMENLRKRFEREKIDLIKFGSINLIREILSPGDNLERALAAIPKDEKLPQPIKNLVEGLKMVQKEFSTILEKNGVKKIDSINK</sequence>
<feature type="compositionally biased region" description="Basic and acidic residues" evidence="3">
    <location>
        <begin position="18"/>
        <end position="31"/>
    </location>
</feature>